<dbReference type="PANTHER" id="PTHR33191:SF58">
    <property type="entry name" value="RIPENING-RELATED PROTEIN 1"/>
    <property type="match status" value="1"/>
</dbReference>
<dbReference type="CDD" id="cd22270">
    <property type="entry name" value="DPBB_kiwellin-like"/>
    <property type="match status" value="1"/>
</dbReference>
<dbReference type="Gene3D" id="2.40.40.10">
    <property type="entry name" value="RlpA-like domain"/>
    <property type="match status" value="1"/>
</dbReference>
<proteinExistence type="inferred from homology"/>
<dbReference type="GO" id="GO:0005576">
    <property type="term" value="C:extracellular region"/>
    <property type="evidence" value="ECO:0007669"/>
    <property type="project" value="UniProtKB-SubCell"/>
</dbReference>
<keyword evidence="4" id="KW-0732">Signal</keyword>
<evidence type="ECO:0000256" key="4">
    <source>
        <dbReference type="ARBA" id="ARBA00022729"/>
    </source>
</evidence>
<organism evidence="5 6">
    <name type="scientific">Sphenostylis stenocarpa</name>
    <dbReference type="NCBI Taxonomy" id="92480"/>
    <lineage>
        <taxon>Eukaryota</taxon>
        <taxon>Viridiplantae</taxon>
        <taxon>Streptophyta</taxon>
        <taxon>Embryophyta</taxon>
        <taxon>Tracheophyta</taxon>
        <taxon>Spermatophyta</taxon>
        <taxon>Magnoliopsida</taxon>
        <taxon>eudicotyledons</taxon>
        <taxon>Gunneridae</taxon>
        <taxon>Pentapetalae</taxon>
        <taxon>rosids</taxon>
        <taxon>fabids</taxon>
        <taxon>Fabales</taxon>
        <taxon>Fabaceae</taxon>
        <taxon>Papilionoideae</taxon>
        <taxon>50 kb inversion clade</taxon>
        <taxon>NPAAA clade</taxon>
        <taxon>indigoferoid/millettioid clade</taxon>
        <taxon>Phaseoleae</taxon>
        <taxon>Sphenostylis</taxon>
    </lineage>
</organism>
<evidence type="ECO:0000313" key="5">
    <source>
        <dbReference type="EMBL" id="CAJ1950109.1"/>
    </source>
</evidence>
<sequence>MLPRTSLWWFGTNLLYPGRTSYLVDESSRTFFEKNGDGGGPSECDNQYHSDDTPIVALSTGWFNHKSRCHKKITIHGNGKSVEAMVVDECDSTMGCDADHDYQPPCTNNIVDASKAVWEALGVPHDQWGGLQITWSDA</sequence>
<name>A0AA86VMY8_9FABA</name>
<dbReference type="EMBL" id="OY731401">
    <property type="protein sequence ID" value="CAJ1950109.1"/>
    <property type="molecule type" value="Genomic_DNA"/>
</dbReference>
<dbReference type="AlphaFoldDB" id="A0AA86VMY8"/>
<accession>A0AA86VMY8</accession>
<dbReference type="InterPro" id="IPR036908">
    <property type="entry name" value="RlpA-like_sf"/>
</dbReference>
<dbReference type="Proteomes" id="UP001189624">
    <property type="component" value="Chromosome 4"/>
</dbReference>
<dbReference type="Pfam" id="PF24300">
    <property type="entry name" value="KWL1"/>
    <property type="match status" value="1"/>
</dbReference>
<protein>
    <submittedName>
        <fullName evidence="5">Uncharacterized protein</fullName>
    </submittedName>
</protein>
<evidence type="ECO:0000313" key="6">
    <source>
        <dbReference type="Proteomes" id="UP001189624"/>
    </source>
</evidence>
<evidence type="ECO:0000256" key="1">
    <source>
        <dbReference type="ARBA" id="ARBA00004613"/>
    </source>
</evidence>
<gene>
    <name evidence="5" type="ORF">AYBTSS11_LOCUS14081</name>
</gene>
<evidence type="ECO:0000256" key="2">
    <source>
        <dbReference type="ARBA" id="ARBA00005592"/>
    </source>
</evidence>
<keyword evidence="6" id="KW-1185">Reference proteome</keyword>
<dbReference type="InterPro" id="IPR039271">
    <property type="entry name" value="Kiwellin-like"/>
</dbReference>
<reference evidence="5" key="1">
    <citation type="submission" date="2023-10" db="EMBL/GenBank/DDBJ databases">
        <authorList>
            <person name="Domelevo Entfellner J.-B."/>
        </authorList>
    </citation>
    <scope>NUCLEOTIDE SEQUENCE</scope>
</reference>
<dbReference type="PANTHER" id="PTHR33191">
    <property type="entry name" value="RIPENING-RELATED PROTEIN 2-RELATED"/>
    <property type="match status" value="1"/>
</dbReference>
<dbReference type="Gramene" id="rna-AYBTSS11_LOCUS14081">
    <property type="protein sequence ID" value="CAJ1950109.1"/>
    <property type="gene ID" value="gene-AYBTSS11_LOCUS14081"/>
</dbReference>
<dbReference type="SUPFAM" id="SSF50685">
    <property type="entry name" value="Barwin-like endoglucanases"/>
    <property type="match status" value="1"/>
</dbReference>
<keyword evidence="3" id="KW-0964">Secreted</keyword>
<comment type="similarity">
    <text evidence="2">Belongs to the kiwellin family.</text>
</comment>
<comment type="subcellular location">
    <subcellularLocation>
        <location evidence="1">Secreted</location>
    </subcellularLocation>
</comment>
<evidence type="ECO:0000256" key="3">
    <source>
        <dbReference type="ARBA" id="ARBA00022525"/>
    </source>
</evidence>